<evidence type="ECO:0000313" key="10">
    <source>
        <dbReference type="Proteomes" id="UP001168821"/>
    </source>
</evidence>
<dbReference type="GO" id="GO:0005886">
    <property type="term" value="C:plasma membrane"/>
    <property type="evidence" value="ECO:0007669"/>
    <property type="project" value="UniProtKB-SubCell"/>
</dbReference>
<keyword evidence="3" id="KW-1003">Cell membrane</keyword>
<dbReference type="PANTHER" id="PTHR21421">
    <property type="entry name" value="GUSTATORY RECEPTOR"/>
    <property type="match status" value="1"/>
</dbReference>
<dbReference type="EMBL" id="JALNTZ010000004">
    <property type="protein sequence ID" value="KAJ3654540.1"/>
    <property type="molecule type" value="Genomic_DNA"/>
</dbReference>
<evidence type="ECO:0000256" key="3">
    <source>
        <dbReference type="ARBA" id="ARBA00022475"/>
    </source>
</evidence>
<keyword evidence="7" id="KW-0675">Receptor</keyword>
<accession>A0AA38IDZ3</accession>
<keyword evidence="6 8" id="KW-0472">Membrane</keyword>
<feature type="transmembrane region" description="Helical" evidence="8">
    <location>
        <begin position="58"/>
        <end position="80"/>
    </location>
</feature>
<feature type="transmembrane region" description="Helical" evidence="8">
    <location>
        <begin position="180"/>
        <end position="201"/>
    </location>
</feature>
<feature type="transmembrane region" description="Helical" evidence="8">
    <location>
        <begin position="147"/>
        <end position="168"/>
    </location>
</feature>
<feature type="transmembrane region" description="Helical" evidence="8">
    <location>
        <begin position="16"/>
        <end position="37"/>
    </location>
</feature>
<dbReference type="GO" id="GO:0050916">
    <property type="term" value="P:sensory perception of sweet taste"/>
    <property type="evidence" value="ECO:0007669"/>
    <property type="project" value="UniProtKB-ARBA"/>
</dbReference>
<comment type="subcellular location">
    <subcellularLocation>
        <location evidence="1">Cell membrane</location>
        <topology evidence="1">Multi-pass membrane protein</topology>
    </subcellularLocation>
</comment>
<evidence type="ECO:0000256" key="5">
    <source>
        <dbReference type="ARBA" id="ARBA00022989"/>
    </source>
</evidence>
<organism evidence="9 10">
    <name type="scientific">Zophobas morio</name>
    <dbReference type="NCBI Taxonomy" id="2755281"/>
    <lineage>
        <taxon>Eukaryota</taxon>
        <taxon>Metazoa</taxon>
        <taxon>Ecdysozoa</taxon>
        <taxon>Arthropoda</taxon>
        <taxon>Hexapoda</taxon>
        <taxon>Insecta</taxon>
        <taxon>Pterygota</taxon>
        <taxon>Neoptera</taxon>
        <taxon>Endopterygota</taxon>
        <taxon>Coleoptera</taxon>
        <taxon>Polyphaga</taxon>
        <taxon>Cucujiformia</taxon>
        <taxon>Tenebrionidae</taxon>
        <taxon>Zophobas</taxon>
    </lineage>
</organism>
<dbReference type="Proteomes" id="UP001168821">
    <property type="component" value="Unassembled WGS sequence"/>
</dbReference>
<proteinExistence type="inferred from homology"/>
<evidence type="ECO:0000313" key="9">
    <source>
        <dbReference type="EMBL" id="KAJ3654540.1"/>
    </source>
</evidence>
<dbReference type="GO" id="GO:0008527">
    <property type="term" value="F:taste receptor activity"/>
    <property type="evidence" value="ECO:0007669"/>
    <property type="project" value="InterPro"/>
</dbReference>
<keyword evidence="5 8" id="KW-1133">Transmembrane helix</keyword>
<name>A0AA38IDZ3_9CUCU</name>
<comment type="caution">
    <text evidence="9">The sequence shown here is derived from an EMBL/GenBank/DDBJ whole genome shotgun (WGS) entry which is preliminary data.</text>
</comment>
<feature type="transmembrane region" description="Helical" evidence="8">
    <location>
        <begin position="86"/>
        <end position="104"/>
    </location>
</feature>
<sequence>MGITRITTNLKRKLNILSVMFTFLATVEHILIKCYLFREIMRKCGLSDERSKQVLIHTHFFIFYYISKYSLWKGIFFQLIVIRSTFSWTFIDVFIMLITTAFALRVKQFASKVEILMKSKNDIEDWKKLRQEHYQLYQLCCLLNDRLTYIIFVSYGTNLYFILIQLFGSIKHLTNTLRKGYYYMSFVLLIARLLGVTLFGATVGNESKKILPLLFSVPSSSYNKEVERLIDQVVKNEIVVSVKNYFKITKALLFKFTGVLVTYELVLIQFNTYSLYTDSTAEFDKCWLFTNST</sequence>
<dbReference type="Pfam" id="PF06151">
    <property type="entry name" value="Trehalose_recp"/>
    <property type="match status" value="1"/>
</dbReference>
<gene>
    <name evidence="9" type="ORF">Zmor_013719</name>
</gene>
<evidence type="ECO:0008006" key="11">
    <source>
        <dbReference type="Google" id="ProtNLM"/>
    </source>
</evidence>
<dbReference type="InterPro" id="IPR009318">
    <property type="entry name" value="Gustatory_rcpt"/>
</dbReference>
<comment type="similarity">
    <text evidence="2">Belongs to the insect chemoreceptor superfamily. Gustatory receptor (GR) family. Gr5a subfamily.</text>
</comment>
<evidence type="ECO:0000256" key="6">
    <source>
        <dbReference type="ARBA" id="ARBA00023136"/>
    </source>
</evidence>
<dbReference type="AlphaFoldDB" id="A0AA38IDZ3"/>
<evidence type="ECO:0000256" key="2">
    <source>
        <dbReference type="ARBA" id="ARBA00005327"/>
    </source>
</evidence>
<protein>
    <recommendedName>
        <fullName evidence="11">Gustatory receptor</fullName>
    </recommendedName>
</protein>
<dbReference type="PANTHER" id="PTHR21421:SF29">
    <property type="entry name" value="GUSTATORY RECEPTOR 5A FOR TREHALOSE-RELATED"/>
    <property type="match status" value="1"/>
</dbReference>
<feature type="transmembrane region" description="Helical" evidence="8">
    <location>
        <begin position="252"/>
        <end position="270"/>
    </location>
</feature>
<evidence type="ECO:0000256" key="7">
    <source>
        <dbReference type="ARBA" id="ARBA00023170"/>
    </source>
</evidence>
<reference evidence="9" key="1">
    <citation type="journal article" date="2023" name="G3 (Bethesda)">
        <title>Whole genome assemblies of Zophobas morio and Tenebrio molitor.</title>
        <authorList>
            <person name="Kaur S."/>
            <person name="Stinson S.A."/>
            <person name="diCenzo G.C."/>
        </authorList>
    </citation>
    <scope>NUCLEOTIDE SEQUENCE</scope>
    <source>
        <strain evidence="9">QUZm001</strain>
    </source>
</reference>
<evidence type="ECO:0000256" key="1">
    <source>
        <dbReference type="ARBA" id="ARBA00004651"/>
    </source>
</evidence>
<keyword evidence="10" id="KW-1185">Reference proteome</keyword>
<evidence type="ECO:0000256" key="4">
    <source>
        <dbReference type="ARBA" id="ARBA00022692"/>
    </source>
</evidence>
<keyword evidence="4 8" id="KW-0812">Transmembrane</keyword>
<evidence type="ECO:0000256" key="8">
    <source>
        <dbReference type="SAM" id="Phobius"/>
    </source>
</evidence>